<comment type="caution">
    <text evidence="2">The sequence shown here is derived from an EMBL/GenBank/DDBJ whole genome shotgun (WGS) entry which is preliminary data.</text>
</comment>
<evidence type="ECO:0000256" key="1">
    <source>
        <dbReference type="HAMAP-Rule" id="MF_02088"/>
    </source>
</evidence>
<feature type="transmembrane region" description="Helical" evidence="1">
    <location>
        <begin position="184"/>
        <end position="207"/>
    </location>
</feature>
<dbReference type="NCBIfam" id="TIGR00697">
    <property type="entry name" value="queuosine precursor transporter"/>
    <property type="match status" value="1"/>
</dbReference>
<comment type="function">
    <text evidence="1">Involved in the import of queuosine (Q) precursors, required for Q precursor salvage.</text>
</comment>
<dbReference type="AlphaFoldDB" id="A0A316ETL2"/>
<name>A0A316ETL2_9BACT</name>
<dbReference type="PANTHER" id="PTHR34300:SF2">
    <property type="entry name" value="QUEUOSINE PRECURSOR TRANSPORTER-RELATED"/>
    <property type="match status" value="1"/>
</dbReference>
<dbReference type="InterPro" id="IPR003744">
    <property type="entry name" value="YhhQ"/>
</dbReference>
<dbReference type="Proteomes" id="UP000245489">
    <property type="component" value="Unassembled WGS sequence"/>
</dbReference>
<keyword evidence="1" id="KW-1133">Transmembrane helix</keyword>
<dbReference type="OrthoDB" id="9805479at2"/>
<gene>
    <name evidence="2" type="ORF">LV89_02368</name>
</gene>
<accession>A0A316ETL2</accession>
<dbReference type="GO" id="GO:0022857">
    <property type="term" value="F:transmembrane transporter activity"/>
    <property type="evidence" value="ECO:0007669"/>
    <property type="project" value="UniProtKB-UniRule"/>
</dbReference>
<evidence type="ECO:0000313" key="3">
    <source>
        <dbReference type="Proteomes" id="UP000245489"/>
    </source>
</evidence>
<keyword evidence="3" id="KW-1185">Reference proteome</keyword>
<feature type="transmembrane region" description="Helical" evidence="1">
    <location>
        <begin position="219"/>
        <end position="239"/>
    </location>
</feature>
<dbReference type="EMBL" id="QGGO01000011">
    <property type="protein sequence ID" value="PWK26520.1"/>
    <property type="molecule type" value="Genomic_DNA"/>
</dbReference>
<dbReference type="PANTHER" id="PTHR34300">
    <property type="entry name" value="QUEUOSINE PRECURSOR TRANSPORTER-RELATED"/>
    <property type="match status" value="1"/>
</dbReference>
<comment type="subcellular location">
    <subcellularLocation>
        <location evidence="1">Cell membrane</location>
        <topology evidence="1">Multi-pass membrane protein</topology>
    </subcellularLocation>
</comment>
<keyword evidence="1" id="KW-0812">Transmembrane</keyword>
<keyword evidence="1" id="KW-0813">Transport</keyword>
<proteinExistence type="inferred from homology"/>
<keyword evidence="1" id="KW-0472">Membrane</keyword>
<organism evidence="2 3">
    <name type="scientific">Arcicella aurantiaca</name>
    <dbReference type="NCBI Taxonomy" id="591202"/>
    <lineage>
        <taxon>Bacteria</taxon>
        <taxon>Pseudomonadati</taxon>
        <taxon>Bacteroidota</taxon>
        <taxon>Cytophagia</taxon>
        <taxon>Cytophagales</taxon>
        <taxon>Flectobacillaceae</taxon>
        <taxon>Arcicella</taxon>
    </lineage>
</organism>
<dbReference type="RefSeq" id="WP_109743098.1">
    <property type="nucleotide sequence ID" value="NZ_QGGO01000011.1"/>
</dbReference>
<protein>
    <recommendedName>
        <fullName evidence="1">Probable queuosine precursor transporter</fullName>
        <shortName evidence="1">Q precursor transporter</shortName>
    </recommendedName>
</protein>
<feature type="transmembrane region" description="Helical" evidence="1">
    <location>
        <begin position="142"/>
        <end position="163"/>
    </location>
</feature>
<dbReference type="Pfam" id="PF02592">
    <property type="entry name" value="Vut_1"/>
    <property type="match status" value="1"/>
</dbReference>
<keyword evidence="1" id="KW-1003">Cell membrane</keyword>
<dbReference type="GO" id="GO:0005886">
    <property type="term" value="C:plasma membrane"/>
    <property type="evidence" value="ECO:0007669"/>
    <property type="project" value="UniProtKB-SubCell"/>
</dbReference>
<comment type="similarity">
    <text evidence="1">Belongs to the vitamin uptake transporter (VUT/ECF) (TC 2.A.88) family. Q precursor transporter subfamily.</text>
</comment>
<feature type="transmembrane region" description="Helical" evidence="1">
    <location>
        <begin position="91"/>
        <end position="112"/>
    </location>
</feature>
<sequence>MTIDADFLNSRRTKLFIILFGIFLSNAIVAEIIGVKIFSVEGTLGIPPLHLQTFLGVWDINQTAGALNWPFVFITSDIINEYFGKKGVRKVSYWTAGFIAYCFIIIYGATLLTPADFWIEVNKGDDNFNINYAFGKIFRQGLGIIIGSLTAFLLSQLLDAYVFHLIREKTNGTKIWLRATGSTLVSQLIDSFVVIGIAFVLFGNWTFEQWISTSLNSYLYKFFTAILLTPVIYLAHNLIDKYLAKE</sequence>
<feature type="transmembrane region" description="Helical" evidence="1">
    <location>
        <begin position="15"/>
        <end position="40"/>
    </location>
</feature>
<reference evidence="2 3" key="1">
    <citation type="submission" date="2018-05" db="EMBL/GenBank/DDBJ databases">
        <title>Genomic Encyclopedia of Archaeal and Bacterial Type Strains, Phase II (KMG-II): from individual species to whole genera.</title>
        <authorList>
            <person name="Goeker M."/>
        </authorList>
    </citation>
    <scope>NUCLEOTIDE SEQUENCE [LARGE SCALE GENOMIC DNA]</scope>
    <source>
        <strain evidence="2 3">DSM 22214</strain>
    </source>
</reference>
<dbReference type="HAMAP" id="MF_02088">
    <property type="entry name" value="Q_prec_transport"/>
    <property type="match status" value="1"/>
</dbReference>
<evidence type="ECO:0000313" key="2">
    <source>
        <dbReference type="EMBL" id="PWK26520.1"/>
    </source>
</evidence>